<gene>
    <name evidence="10" type="ORF">EVOR1521_LOCUS23872</name>
</gene>
<dbReference type="GO" id="GO:0005634">
    <property type="term" value="C:nucleus"/>
    <property type="evidence" value="ECO:0007669"/>
    <property type="project" value="TreeGrafter"/>
</dbReference>
<dbReference type="InterPro" id="IPR001932">
    <property type="entry name" value="PPM-type_phosphatase-like_dom"/>
</dbReference>
<comment type="catalytic activity">
    <reaction evidence="1">
        <text>[protein]-peptidylproline (omega=180) = [protein]-peptidylproline (omega=0)</text>
        <dbReference type="Rhea" id="RHEA:16237"/>
        <dbReference type="Rhea" id="RHEA-COMP:10747"/>
        <dbReference type="Rhea" id="RHEA-COMP:10748"/>
        <dbReference type="ChEBI" id="CHEBI:83833"/>
        <dbReference type="ChEBI" id="CHEBI:83834"/>
        <dbReference type="EC" id="5.2.1.8"/>
    </reaction>
</comment>
<evidence type="ECO:0000313" key="11">
    <source>
        <dbReference type="Proteomes" id="UP001178507"/>
    </source>
</evidence>
<dbReference type="InterPro" id="IPR000297">
    <property type="entry name" value="PPIase_PpiC"/>
</dbReference>
<dbReference type="GO" id="GO:0003755">
    <property type="term" value="F:peptidyl-prolyl cis-trans isomerase activity"/>
    <property type="evidence" value="ECO:0007669"/>
    <property type="project" value="UniProtKB-KW"/>
</dbReference>
<reference evidence="10" key="1">
    <citation type="submission" date="2023-08" db="EMBL/GenBank/DDBJ databases">
        <authorList>
            <person name="Chen Y."/>
            <person name="Shah S."/>
            <person name="Dougan E. K."/>
            <person name="Thang M."/>
            <person name="Chan C."/>
        </authorList>
    </citation>
    <scope>NUCLEOTIDE SEQUENCE</scope>
</reference>
<dbReference type="CDD" id="cd06257">
    <property type="entry name" value="DnaJ"/>
    <property type="match status" value="1"/>
</dbReference>
<comment type="caution">
    <text evidence="10">The sequence shown here is derived from an EMBL/GenBank/DDBJ whole genome shotgun (WGS) entry which is preliminary data.</text>
</comment>
<dbReference type="PROSITE" id="PS51746">
    <property type="entry name" value="PPM_2"/>
    <property type="match status" value="1"/>
</dbReference>
<keyword evidence="4 5" id="KW-0413">Isomerase</keyword>
<feature type="domain" description="PpiC" evidence="8">
    <location>
        <begin position="641"/>
        <end position="756"/>
    </location>
</feature>
<organism evidence="10 11">
    <name type="scientific">Effrenium voratum</name>
    <dbReference type="NCBI Taxonomy" id="2562239"/>
    <lineage>
        <taxon>Eukaryota</taxon>
        <taxon>Sar</taxon>
        <taxon>Alveolata</taxon>
        <taxon>Dinophyceae</taxon>
        <taxon>Suessiales</taxon>
        <taxon>Symbiodiniaceae</taxon>
        <taxon>Effrenium</taxon>
    </lineage>
</organism>
<dbReference type="Proteomes" id="UP001178507">
    <property type="component" value="Unassembled WGS sequence"/>
</dbReference>
<evidence type="ECO:0000259" key="8">
    <source>
        <dbReference type="PROSITE" id="PS50198"/>
    </source>
</evidence>
<dbReference type="InterPro" id="IPR051370">
    <property type="entry name" value="PPIase_Pin1"/>
</dbReference>
<dbReference type="InterPro" id="IPR036457">
    <property type="entry name" value="PPM-type-like_dom_sf"/>
</dbReference>
<dbReference type="AlphaFoldDB" id="A0AA36J7F1"/>
<dbReference type="PANTHER" id="PTHR10657">
    <property type="entry name" value="PEPTIDYL-PROLYL CIS-TRANS ISOMERASE"/>
    <property type="match status" value="1"/>
</dbReference>
<accession>A0AA36J7F1</accession>
<feature type="coiled-coil region" evidence="6">
    <location>
        <begin position="323"/>
        <end position="350"/>
    </location>
</feature>
<evidence type="ECO:0000259" key="9">
    <source>
        <dbReference type="PROSITE" id="PS51746"/>
    </source>
</evidence>
<dbReference type="Pfam" id="PF00481">
    <property type="entry name" value="PP2C"/>
    <property type="match status" value="1"/>
</dbReference>
<evidence type="ECO:0000256" key="2">
    <source>
        <dbReference type="ARBA" id="ARBA00013194"/>
    </source>
</evidence>
<evidence type="ECO:0000256" key="5">
    <source>
        <dbReference type="PROSITE-ProRule" id="PRU00278"/>
    </source>
</evidence>
<name>A0AA36J7F1_9DINO</name>
<dbReference type="PROSITE" id="PS50198">
    <property type="entry name" value="PPIC_PPIASE_2"/>
    <property type="match status" value="1"/>
</dbReference>
<keyword evidence="11" id="KW-1185">Reference proteome</keyword>
<protein>
    <recommendedName>
        <fullName evidence="2">peptidylprolyl isomerase</fullName>
        <ecNumber evidence="2">5.2.1.8</ecNumber>
    </recommendedName>
</protein>
<dbReference type="PROSITE" id="PS50076">
    <property type="entry name" value="DNAJ_2"/>
    <property type="match status" value="1"/>
</dbReference>
<dbReference type="InterPro" id="IPR046357">
    <property type="entry name" value="PPIase_dom_sf"/>
</dbReference>
<dbReference type="SUPFAM" id="SSF46565">
    <property type="entry name" value="Chaperone J-domain"/>
    <property type="match status" value="1"/>
</dbReference>
<evidence type="ECO:0000256" key="1">
    <source>
        <dbReference type="ARBA" id="ARBA00000971"/>
    </source>
</evidence>
<dbReference type="Gene3D" id="1.10.287.110">
    <property type="entry name" value="DnaJ domain"/>
    <property type="match status" value="1"/>
</dbReference>
<evidence type="ECO:0000256" key="4">
    <source>
        <dbReference type="ARBA" id="ARBA00023235"/>
    </source>
</evidence>
<dbReference type="InterPro" id="IPR036869">
    <property type="entry name" value="J_dom_sf"/>
</dbReference>
<dbReference type="PANTHER" id="PTHR10657:SF4">
    <property type="entry name" value="PEPTIDYL-PROLYL CIS-TRANS ISOMERASE-RELATED"/>
    <property type="match status" value="1"/>
</dbReference>
<dbReference type="Pfam" id="PF13616">
    <property type="entry name" value="Rotamase_3"/>
    <property type="match status" value="1"/>
</dbReference>
<dbReference type="InterPro" id="IPR001623">
    <property type="entry name" value="DnaJ_domain"/>
</dbReference>
<keyword evidence="3 5" id="KW-0697">Rotamase</keyword>
<evidence type="ECO:0000256" key="6">
    <source>
        <dbReference type="SAM" id="Coils"/>
    </source>
</evidence>
<dbReference type="Gene3D" id="3.60.40.10">
    <property type="entry name" value="PPM-type phosphatase domain"/>
    <property type="match status" value="1"/>
</dbReference>
<dbReference type="EC" id="5.2.1.8" evidence="2"/>
<evidence type="ECO:0000256" key="3">
    <source>
        <dbReference type="ARBA" id="ARBA00023110"/>
    </source>
</evidence>
<feature type="coiled-coil region" evidence="6">
    <location>
        <begin position="416"/>
        <end position="443"/>
    </location>
</feature>
<evidence type="ECO:0000259" key="7">
    <source>
        <dbReference type="PROSITE" id="PS50076"/>
    </source>
</evidence>
<dbReference type="SUPFAM" id="SSF54534">
    <property type="entry name" value="FKBP-like"/>
    <property type="match status" value="1"/>
</dbReference>
<dbReference type="EMBL" id="CAUJNA010003376">
    <property type="protein sequence ID" value="CAJ1400556.1"/>
    <property type="molecule type" value="Genomic_DNA"/>
</dbReference>
<proteinExistence type="predicted"/>
<dbReference type="SUPFAM" id="SSF81606">
    <property type="entry name" value="PP2C-like"/>
    <property type="match status" value="1"/>
</dbReference>
<feature type="domain" description="J" evidence="7">
    <location>
        <begin position="377"/>
        <end position="438"/>
    </location>
</feature>
<dbReference type="GO" id="GO:0005829">
    <property type="term" value="C:cytosol"/>
    <property type="evidence" value="ECO:0007669"/>
    <property type="project" value="TreeGrafter"/>
</dbReference>
<dbReference type="Gene3D" id="3.10.50.40">
    <property type="match status" value="1"/>
</dbReference>
<feature type="domain" description="PPM-type phosphatase" evidence="9">
    <location>
        <begin position="186"/>
        <end position="449"/>
    </location>
</feature>
<evidence type="ECO:0000313" key="10">
    <source>
        <dbReference type="EMBL" id="CAJ1400556.1"/>
    </source>
</evidence>
<sequence>MSNIHPACKPVSGEFHLLNVQVKEHVAKSFTAFLTCNIKVPYMKAVQLEGPSRSGKKEAIKDGMELGRKFLAEGEAGARSVALKLKKTKWSPQQLANVDEKDLYTNHPLPGFRDNQELFAKEEELLPPGEGWTRHSPTMLVQPHSQVYFVQSGDKAGKYYRRGTRGEWVDIDPPNAPQEYDITVRAASASCVRKGVKFDRAVMLNDVTKIARLALKLPLSFVDRPASAFALFQGLRTPEAAQWCAENFHKKLLPRLAEKIHVYKTEELQEVLEATLKEMDEEVMKSAFPFSGCSALVALLLGNRFLVAGVGDCRVLLLEGEGKAAASSRLLDCEGRLDELEEQLRFWQEGGMVVDGLLRHQHPDLLDEAKRILCAPNVFDVLLTREDELDVKQVRTAYKKLALRVHPDKKNDTVDKKAYQYAFARLEESKEKLEEMIAEDLESCREIRRVLHAEVHTRSGAAALLNVDWTPASDSILEEIEKEAAKAAKELKKKFAKLQAFSKDFSQAEAICDEAVRTMARPCTVESLPRVEALLKEGVQMSRALGLRDLRSPRPVVKMEPQVASCVISTGAAIRVALLCGATSAVEDAKLVQRGAAHTRRPKASALGWVGLPEASSAAVCISIRPSKVESSGVKRQKTGADTVRMRHILLRHHQVKQADPMLRRDPGRSVQEAEELALKTLESLIQTPTAFPKLCRELSDCQTGEQPGQLCGDLGWVARGQTEAVLDEAIFSLAVNEFGDLIASSRGFHIIQRLA</sequence>
<keyword evidence="6" id="KW-0175">Coiled coil</keyword>